<keyword evidence="5" id="KW-0808">Transferase</keyword>
<proteinExistence type="inferred from homology"/>
<dbReference type="Pfam" id="PF00483">
    <property type="entry name" value="NTP_transferase"/>
    <property type="match status" value="1"/>
</dbReference>
<dbReference type="Gene3D" id="2.160.10.10">
    <property type="entry name" value="Hexapeptide repeat proteins"/>
    <property type="match status" value="1"/>
</dbReference>
<dbReference type="EC" id="2.7.7.27" evidence="5"/>
<dbReference type="SUPFAM" id="SSF53448">
    <property type="entry name" value="Nucleotide-diphospho-sugar transferases"/>
    <property type="match status" value="1"/>
</dbReference>
<comment type="caution">
    <text evidence="5">The sequence shown here is derived from an EMBL/GenBank/DDBJ whole genome shotgun (WGS) entry which is preliminary data.</text>
</comment>
<dbReference type="PANTHER" id="PTHR43523:SF6">
    <property type="entry name" value="GLYCOGEN BIOSYNTHESIS PROTEIN GLGD"/>
    <property type="match status" value="1"/>
</dbReference>
<dbReference type="NCBIfam" id="TIGR02092">
    <property type="entry name" value="glgD"/>
    <property type="match status" value="1"/>
</dbReference>
<dbReference type="CDD" id="cd04651">
    <property type="entry name" value="LbH_G1P_AT_C"/>
    <property type="match status" value="1"/>
</dbReference>
<dbReference type="SUPFAM" id="SSF51161">
    <property type="entry name" value="Trimeric LpxA-like enzymes"/>
    <property type="match status" value="1"/>
</dbReference>
<dbReference type="EMBL" id="JBHLWN010000077">
    <property type="protein sequence ID" value="MFC0214763.1"/>
    <property type="molecule type" value="Genomic_DNA"/>
</dbReference>
<sequence length="370" mass="42533">MNPIMGVINLVNEPDALEELTYYRCVASVPFGGRYRLIDFALSNMVNSGIDNVAVFTQHKYRSLMDHLGSGKEWDLDRKRGGLFVLPAVLDEPTGMARGDLFQFYSHRDYFYRGREEYVLISRSHMVCNINFNDVLKFHQENRADVTVIYKEVEDEEQARFRRIAVKPDGQVTVMEDHTGRLRTNKVSMEMYLMSKELLLDMVESCLAQGYDHLVRDGIMKNIDKLTVYGYPFKGHLGIVNSIQSYYRNSMQLLQPKVWRELFFQKQMPIFTKVKDEPPAKYMESAQVRNSLIANGCTIEGRVENSLLFRGVKIRKGAVVKNSIILQNCEIEENVIIENAILDKDVFISRGRMLAGDNKAPFIAAKTKVI</sequence>
<comment type="similarity">
    <text evidence="1">Belongs to the bacterial/plant glucose-1-phosphate adenylyltransferase family.</text>
</comment>
<dbReference type="InterPro" id="IPR029044">
    <property type="entry name" value="Nucleotide-diphossugar_trans"/>
</dbReference>
<protein>
    <submittedName>
        <fullName evidence="5">Glucose-1-phosphate adenylyltransferase subunit GlgD</fullName>
        <ecNumber evidence="5">2.7.7.27</ecNumber>
    </submittedName>
</protein>
<keyword evidence="5" id="KW-0548">Nucleotidyltransferase</keyword>
<feature type="domain" description="Glucose-1-phosphate adenylyltransferase/Bifunctional protein GlmU-like C-terminal hexapeptide" evidence="4">
    <location>
        <begin position="278"/>
        <end position="355"/>
    </location>
</feature>
<organism evidence="5 6">
    <name type="scientific">Paenibacillus chartarius</name>
    <dbReference type="NCBI Taxonomy" id="747481"/>
    <lineage>
        <taxon>Bacteria</taxon>
        <taxon>Bacillati</taxon>
        <taxon>Bacillota</taxon>
        <taxon>Bacilli</taxon>
        <taxon>Bacillales</taxon>
        <taxon>Paenibacillaceae</taxon>
        <taxon>Paenibacillus</taxon>
    </lineage>
</organism>
<evidence type="ECO:0000256" key="2">
    <source>
        <dbReference type="ARBA" id="ARBA00023056"/>
    </source>
</evidence>
<feature type="domain" description="Nucleotidyl transferase" evidence="3">
    <location>
        <begin position="19"/>
        <end position="204"/>
    </location>
</feature>
<dbReference type="PANTHER" id="PTHR43523">
    <property type="entry name" value="GLUCOSE-1-PHOSPHATE ADENYLYLTRANSFERASE-RELATED"/>
    <property type="match status" value="1"/>
</dbReference>
<dbReference type="InterPro" id="IPR011004">
    <property type="entry name" value="Trimer_LpxA-like_sf"/>
</dbReference>
<evidence type="ECO:0000259" key="3">
    <source>
        <dbReference type="Pfam" id="PF00483"/>
    </source>
</evidence>
<dbReference type="RefSeq" id="WP_377472176.1">
    <property type="nucleotide sequence ID" value="NZ_JBHLWN010000077.1"/>
</dbReference>
<dbReference type="GO" id="GO:0008878">
    <property type="term" value="F:glucose-1-phosphate adenylyltransferase activity"/>
    <property type="evidence" value="ECO:0007669"/>
    <property type="project" value="UniProtKB-EC"/>
</dbReference>
<keyword evidence="2" id="KW-0320">Glycogen biosynthesis</keyword>
<gene>
    <name evidence="5" type="primary">glgD</name>
    <name evidence="5" type="ORF">ACFFK0_20355</name>
</gene>
<evidence type="ECO:0000313" key="5">
    <source>
        <dbReference type="EMBL" id="MFC0214763.1"/>
    </source>
</evidence>
<keyword evidence="6" id="KW-1185">Reference proteome</keyword>
<evidence type="ECO:0000313" key="6">
    <source>
        <dbReference type="Proteomes" id="UP001589776"/>
    </source>
</evidence>
<reference evidence="5 6" key="1">
    <citation type="submission" date="2024-09" db="EMBL/GenBank/DDBJ databases">
        <authorList>
            <person name="Sun Q."/>
            <person name="Mori K."/>
        </authorList>
    </citation>
    <scope>NUCLEOTIDE SEQUENCE [LARGE SCALE GENOMIC DNA]</scope>
    <source>
        <strain evidence="5 6">CCM 7759</strain>
    </source>
</reference>
<dbReference type="InterPro" id="IPR005835">
    <property type="entry name" value="NTP_transferase_dom"/>
</dbReference>
<dbReference type="Pfam" id="PF24894">
    <property type="entry name" value="Hexapep_GlmU"/>
    <property type="match status" value="1"/>
</dbReference>
<dbReference type="InterPro" id="IPR056818">
    <property type="entry name" value="GlmU/GlgC-like_hexapep"/>
</dbReference>
<dbReference type="CDD" id="cd02508">
    <property type="entry name" value="ADP_Glucose_PP"/>
    <property type="match status" value="1"/>
</dbReference>
<evidence type="ECO:0000259" key="4">
    <source>
        <dbReference type="Pfam" id="PF24894"/>
    </source>
</evidence>
<dbReference type="Proteomes" id="UP001589776">
    <property type="component" value="Unassembled WGS sequence"/>
</dbReference>
<dbReference type="Gene3D" id="3.90.550.10">
    <property type="entry name" value="Spore Coat Polysaccharide Biosynthesis Protein SpsA, Chain A"/>
    <property type="match status" value="1"/>
</dbReference>
<dbReference type="InterPro" id="IPR011832">
    <property type="entry name" value="GlgDAde_trans"/>
</dbReference>
<dbReference type="InterPro" id="IPR011831">
    <property type="entry name" value="ADP-Glc_PPase"/>
</dbReference>
<accession>A0ABV6DQ33</accession>
<evidence type="ECO:0000256" key="1">
    <source>
        <dbReference type="ARBA" id="ARBA00010443"/>
    </source>
</evidence>
<name>A0ABV6DQ33_9BACL</name>